<feature type="domain" description="Galactofuranosyltransferase GlfT2 N-terminal" evidence="2">
    <location>
        <begin position="5"/>
        <end position="133"/>
    </location>
</feature>
<dbReference type="Pfam" id="PF17994">
    <property type="entry name" value="Glft2_N"/>
    <property type="match status" value="1"/>
</dbReference>
<accession>A0A0C1NDM2</accession>
<evidence type="ECO:0000313" key="3">
    <source>
        <dbReference type="EMBL" id="KAF3886902.1"/>
    </source>
</evidence>
<proteinExistence type="predicted"/>
<dbReference type="EMBL" id="JHEG02000048">
    <property type="protein sequence ID" value="KIE10871.1"/>
    <property type="molecule type" value="Genomic_DNA"/>
</dbReference>
<dbReference type="RefSeq" id="WP_038092586.1">
    <property type="nucleotide sequence ID" value="NZ_JHEG04000001.1"/>
</dbReference>
<reference evidence="3" key="2">
    <citation type="submission" date="2019-11" db="EMBL/GenBank/DDBJ databases">
        <title>Improved Assembly of Tolypothrix boutellei genome.</title>
        <authorList>
            <person name="Sarangi A.N."/>
            <person name="Mukherjee M."/>
            <person name="Ghosh S."/>
            <person name="Singh D."/>
            <person name="Das A."/>
            <person name="Kant S."/>
            <person name="Prusty A."/>
            <person name="Tripathy S."/>
        </authorList>
    </citation>
    <scope>NUCLEOTIDE SEQUENCE</scope>
    <source>
        <strain evidence="3">VB521301</strain>
    </source>
</reference>
<reference evidence="4" key="1">
    <citation type="journal article" date="2015" name="Genome Announc.">
        <title>Draft Genome Sequence of Tolypothrix boutellei Strain VB521301.</title>
        <authorList>
            <person name="Chandrababunaidu M.M."/>
            <person name="Singh D."/>
            <person name="Sen D."/>
            <person name="Bhan S."/>
            <person name="Das S."/>
            <person name="Gupta A."/>
            <person name="Adhikary S.P."/>
            <person name="Tripathy S."/>
        </authorList>
    </citation>
    <scope>NUCLEOTIDE SEQUENCE</scope>
    <source>
        <strain evidence="4">VB521301</strain>
    </source>
</reference>
<dbReference type="AlphaFoldDB" id="A0A0C1NDM2"/>
<dbReference type="GO" id="GO:0016740">
    <property type="term" value="F:transferase activity"/>
    <property type="evidence" value="ECO:0007669"/>
    <property type="project" value="UniProtKB-KW"/>
</dbReference>
<dbReference type="Pfam" id="PF00535">
    <property type="entry name" value="Glycos_transf_2"/>
    <property type="match status" value="1"/>
</dbReference>
<dbReference type="Proteomes" id="UP000029738">
    <property type="component" value="Unassembled WGS sequence"/>
</dbReference>
<dbReference type="OrthoDB" id="3225550at2"/>
<evidence type="ECO:0000259" key="2">
    <source>
        <dbReference type="Pfam" id="PF17994"/>
    </source>
</evidence>
<dbReference type="STRING" id="1479485.DA73_0220635"/>
<feature type="domain" description="Glycosyltransferase 2-like" evidence="1">
    <location>
        <begin position="157"/>
        <end position="269"/>
    </location>
</feature>
<organism evidence="4">
    <name type="scientific">Tolypothrix bouteillei VB521301</name>
    <dbReference type="NCBI Taxonomy" id="1479485"/>
    <lineage>
        <taxon>Bacteria</taxon>
        <taxon>Bacillati</taxon>
        <taxon>Cyanobacteriota</taxon>
        <taxon>Cyanophyceae</taxon>
        <taxon>Nostocales</taxon>
        <taxon>Tolypothrichaceae</taxon>
        <taxon>Tolypothrix</taxon>
    </lineage>
</organism>
<evidence type="ECO:0000313" key="5">
    <source>
        <dbReference type="Proteomes" id="UP000029738"/>
    </source>
</evidence>
<gene>
    <name evidence="4" type="ORF">DA73_0220635</name>
    <name evidence="3" type="ORF">DA73_0400016460</name>
</gene>
<evidence type="ECO:0000259" key="1">
    <source>
        <dbReference type="Pfam" id="PF00535"/>
    </source>
</evidence>
<dbReference type="InterPro" id="IPR001173">
    <property type="entry name" value="Glyco_trans_2-like"/>
</dbReference>
<keyword evidence="4" id="KW-0808">Transferase</keyword>
<name>A0A0C1NDM2_9CYAN</name>
<dbReference type="SUPFAM" id="SSF53448">
    <property type="entry name" value="Nucleotide-diphospho-sugar transferases"/>
    <property type="match status" value="1"/>
</dbReference>
<dbReference type="InterPro" id="IPR040492">
    <property type="entry name" value="GlfT2_N"/>
</dbReference>
<protein>
    <submittedName>
        <fullName evidence="4">Glycosyl transferase family 2</fullName>
    </submittedName>
    <submittedName>
        <fullName evidence="3">Glycosyltransferase</fullName>
    </submittedName>
</protein>
<sequence length="615" mass="72195">MNIVSRIQFPRTPETSGLYMKCNEAAVLNFYEENTEVSLTKNGILSFNSYFNSLYEKFYAKYTELYSLYYLLKLEGDFQVSLYREFHDKENRELIHVEIFENCQNSQPVKILLPNSWRSEDAGRVYLEITCLSERGSFKNGFIATEQPRVREVALGIVTCTFKKETYVKNTVNTIIKDNFLQDKKLKIIVVDNGKTLKKDDFIDSRVQLIPNRNLGGAGGFTRGLIQAFQEAVHTHFLFMDDDIELESESIYRLFTLYEYANQDFAISGSMLDLYKKHILYEAGALYSKFLNTDGSYGYNPFAVVPLKKNLNLNNFADKNSLIFEDKPEYGAFWFFAFSRKIIEEIGLPMPFFIRADDIEFGLRITKHLGKQIVAFPGIAVWHEPFYTKNPVWTDYYSSRNQLVIHSIRDSLKYLNAVKFLTKILLHKLLIFDYNSAEMMLRSFEDYMKGPSLLKTEDPETIHNNILKLSQSYKTQNIQFDDTSHGDIKIKKETNNSKKNTFYKVLFLITINGHLLPNFLLSNENVFYWIGSEYEDWWTKVFAKKQIFICRESNPSIVRHQISRTVCFAILLRWFQLVIKNASKWKSNSSEWREAFKDFTTLEFWKEYLKLNEQN</sequence>
<dbReference type="Gene3D" id="3.90.550.60">
    <property type="match status" value="1"/>
</dbReference>
<evidence type="ECO:0000313" key="4">
    <source>
        <dbReference type="EMBL" id="KIE10871.1"/>
    </source>
</evidence>
<comment type="caution">
    <text evidence="4">The sequence shown here is derived from an EMBL/GenBank/DDBJ whole genome shotgun (WGS) entry which is preliminary data.</text>
</comment>
<dbReference type="InterPro" id="IPR029044">
    <property type="entry name" value="Nucleotide-diphossugar_trans"/>
</dbReference>
<dbReference type="EMBL" id="JHEG04000001">
    <property type="protein sequence ID" value="KAF3886902.1"/>
    <property type="molecule type" value="Genomic_DNA"/>
</dbReference>
<keyword evidence="5" id="KW-1185">Reference proteome</keyword>